<sequence>RKAAILPSCFIRLASSNYERQVKKGVITLFRSSILLRVQQGLTLIIPEPSIIVTLLSFIGTRSYFCVISCEAVNQVVGRIPRDLY</sequence>
<protein>
    <submittedName>
        <fullName evidence="1">Uncharacterized protein</fullName>
    </submittedName>
</protein>
<dbReference type="AlphaFoldDB" id="A0A0K2UBN2"/>
<name>A0A0K2UBN2_LEPSM</name>
<accession>A0A0K2UBN2</accession>
<proteinExistence type="predicted"/>
<feature type="non-terminal residue" evidence="1">
    <location>
        <position position="1"/>
    </location>
</feature>
<dbReference type="EMBL" id="HACA01018124">
    <property type="protein sequence ID" value="CDW35485.1"/>
    <property type="molecule type" value="Transcribed_RNA"/>
</dbReference>
<evidence type="ECO:0000313" key="1">
    <source>
        <dbReference type="EMBL" id="CDW35485.1"/>
    </source>
</evidence>
<organism evidence="1">
    <name type="scientific">Lepeophtheirus salmonis</name>
    <name type="common">Salmon louse</name>
    <name type="synonym">Caligus salmonis</name>
    <dbReference type="NCBI Taxonomy" id="72036"/>
    <lineage>
        <taxon>Eukaryota</taxon>
        <taxon>Metazoa</taxon>
        <taxon>Ecdysozoa</taxon>
        <taxon>Arthropoda</taxon>
        <taxon>Crustacea</taxon>
        <taxon>Multicrustacea</taxon>
        <taxon>Hexanauplia</taxon>
        <taxon>Copepoda</taxon>
        <taxon>Siphonostomatoida</taxon>
        <taxon>Caligidae</taxon>
        <taxon>Lepeophtheirus</taxon>
    </lineage>
</organism>
<reference evidence="1" key="1">
    <citation type="submission" date="2014-05" db="EMBL/GenBank/DDBJ databases">
        <authorList>
            <person name="Chronopoulou M."/>
        </authorList>
    </citation>
    <scope>NUCLEOTIDE SEQUENCE</scope>
    <source>
        <tissue evidence="1">Whole organism</tissue>
    </source>
</reference>